<dbReference type="InterPro" id="IPR000008">
    <property type="entry name" value="C2_dom"/>
</dbReference>
<dbReference type="PANTHER" id="PTHR32246:SF22">
    <property type="entry name" value="C2 DOMAIN-CONTAINING PROTEIN"/>
    <property type="match status" value="1"/>
</dbReference>
<organism evidence="2 3">
    <name type="scientific">Erythranthe guttata</name>
    <name type="common">Yellow monkey flower</name>
    <name type="synonym">Mimulus guttatus</name>
    <dbReference type="NCBI Taxonomy" id="4155"/>
    <lineage>
        <taxon>Eukaryota</taxon>
        <taxon>Viridiplantae</taxon>
        <taxon>Streptophyta</taxon>
        <taxon>Embryophyta</taxon>
        <taxon>Tracheophyta</taxon>
        <taxon>Spermatophyta</taxon>
        <taxon>Magnoliopsida</taxon>
        <taxon>eudicotyledons</taxon>
        <taxon>Gunneridae</taxon>
        <taxon>Pentapetalae</taxon>
        <taxon>asterids</taxon>
        <taxon>lamiids</taxon>
        <taxon>Lamiales</taxon>
        <taxon>Phrymaceae</taxon>
        <taxon>Erythranthe</taxon>
    </lineage>
</organism>
<keyword evidence="3" id="KW-1185">Reference proteome</keyword>
<dbReference type="Gene3D" id="2.60.40.150">
    <property type="entry name" value="C2 domain"/>
    <property type="match status" value="1"/>
</dbReference>
<dbReference type="KEGG" id="egt:105972855"/>
<protein>
    <recommendedName>
        <fullName evidence="1">C2 domain-containing protein</fullName>
    </recommendedName>
</protein>
<evidence type="ECO:0000313" key="2">
    <source>
        <dbReference type="EMBL" id="EYU23914.1"/>
    </source>
</evidence>
<sequence length="181" mass="20134">MECRTFDLTVSSATDVKDVRLLGKTEVHARISIAGSPDAERRTPTDTHGKTNPAWNFTTNYTVFESMLMNSNTVLVVKLYCTRSMGDRYIGEVNMTLKELFERAEPDKVAAKKGSKEFELHEGEAINRGRSAMLALPLQKGSVKSQGTLIISYSFSEKVTITKLLMATVATRMLSPLHHYG</sequence>
<evidence type="ECO:0000313" key="3">
    <source>
        <dbReference type="Proteomes" id="UP000030748"/>
    </source>
</evidence>
<dbReference type="EMBL" id="KI632147">
    <property type="protein sequence ID" value="EYU23914.1"/>
    <property type="molecule type" value="Genomic_DNA"/>
</dbReference>
<dbReference type="AlphaFoldDB" id="A0A022Q8H1"/>
<dbReference type="PhylomeDB" id="A0A022Q8H1"/>
<dbReference type="OrthoDB" id="270970at2759"/>
<proteinExistence type="predicted"/>
<evidence type="ECO:0000259" key="1">
    <source>
        <dbReference type="PROSITE" id="PS50004"/>
    </source>
</evidence>
<dbReference type="SUPFAM" id="SSF49562">
    <property type="entry name" value="C2 domain (Calcium/lipid-binding domain, CaLB)"/>
    <property type="match status" value="1"/>
</dbReference>
<feature type="domain" description="C2" evidence="1">
    <location>
        <begin position="1"/>
        <end position="110"/>
    </location>
</feature>
<gene>
    <name evidence="2" type="ORF">MIMGU_mgv1a014694mg</name>
</gene>
<reference evidence="2 3" key="1">
    <citation type="journal article" date="2013" name="Proc. Natl. Acad. Sci. U.S.A.">
        <title>Fine-scale variation in meiotic recombination in Mimulus inferred from population shotgun sequencing.</title>
        <authorList>
            <person name="Hellsten U."/>
            <person name="Wright K.M."/>
            <person name="Jenkins J."/>
            <person name="Shu S."/>
            <person name="Yuan Y."/>
            <person name="Wessler S.R."/>
            <person name="Schmutz J."/>
            <person name="Willis J.H."/>
            <person name="Rokhsar D.S."/>
        </authorList>
    </citation>
    <scope>NUCLEOTIDE SEQUENCE [LARGE SCALE GENOMIC DNA]</scope>
    <source>
        <strain evidence="3">cv. DUN x IM62</strain>
    </source>
</reference>
<dbReference type="PANTHER" id="PTHR32246">
    <property type="entry name" value="INGRESSION PROTEIN FIC1"/>
    <property type="match status" value="1"/>
</dbReference>
<name>A0A022Q8H1_ERYGU</name>
<dbReference type="Pfam" id="PF00168">
    <property type="entry name" value="C2"/>
    <property type="match status" value="1"/>
</dbReference>
<dbReference type="STRING" id="4155.A0A022Q8H1"/>
<dbReference type="PROSITE" id="PS50004">
    <property type="entry name" value="C2"/>
    <property type="match status" value="1"/>
</dbReference>
<dbReference type="InterPro" id="IPR035892">
    <property type="entry name" value="C2_domain_sf"/>
</dbReference>
<accession>A0A022Q8H1</accession>
<dbReference type="eggNOG" id="ENOG502S1I4">
    <property type="taxonomic scope" value="Eukaryota"/>
</dbReference>
<dbReference type="Proteomes" id="UP000030748">
    <property type="component" value="Unassembled WGS sequence"/>
</dbReference>